<name>A0ABX8JF56_9BACT</name>
<evidence type="ECO:0000313" key="4">
    <source>
        <dbReference type="Proteomes" id="UP000683493"/>
    </source>
</evidence>
<dbReference type="Pfam" id="PF01408">
    <property type="entry name" value="GFO_IDH_MocA"/>
    <property type="match status" value="1"/>
</dbReference>
<keyword evidence="4" id="KW-1185">Reference proteome</keyword>
<dbReference type="InterPro" id="IPR004104">
    <property type="entry name" value="Gfo/Idh/MocA-like_OxRdtase_C"/>
</dbReference>
<evidence type="ECO:0000259" key="2">
    <source>
        <dbReference type="Pfam" id="PF02894"/>
    </source>
</evidence>
<dbReference type="PANTHER" id="PTHR43249">
    <property type="entry name" value="UDP-N-ACETYL-2-AMINO-2-DEOXY-D-GLUCURONATE OXIDASE"/>
    <property type="match status" value="1"/>
</dbReference>
<dbReference type="PANTHER" id="PTHR43249:SF1">
    <property type="entry name" value="D-GLUCOSIDE 3-DEHYDROGENASE"/>
    <property type="match status" value="1"/>
</dbReference>
<dbReference type="InterPro" id="IPR052515">
    <property type="entry name" value="Gfo/Idh/MocA_Oxidoreductase"/>
</dbReference>
<feature type="domain" description="Gfo/Idh/MocA-like oxidoreductase N-terminal" evidence="1">
    <location>
        <begin position="3"/>
        <end position="127"/>
    </location>
</feature>
<gene>
    <name evidence="3" type="ORF">KP005_17025</name>
</gene>
<evidence type="ECO:0000313" key="3">
    <source>
        <dbReference type="EMBL" id="QWV97028.1"/>
    </source>
</evidence>
<protein>
    <submittedName>
        <fullName evidence="3">Gfo/Idh/MocA family oxidoreductase</fullName>
    </submittedName>
</protein>
<evidence type="ECO:0000259" key="1">
    <source>
        <dbReference type="Pfam" id="PF01408"/>
    </source>
</evidence>
<dbReference type="Pfam" id="PF02894">
    <property type="entry name" value="GFO_IDH_MocA_C"/>
    <property type="match status" value="1"/>
</dbReference>
<proteinExistence type="predicted"/>
<dbReference type="InterPro" id="IPR000683">
    <property type="entry name" value="Gfo/Idh/MocA-like_OxRdtase_N"/>
</dbReference>
<reference evidence="3 4" key="1">
    <citation type="submission" date="2021-06" db="EMBL/GenBank/DDBJ databases">
        <title>Gemonas diversity in paddy soil.</title>
        <authorList>
            <person name="Liu G."/>
        </authorList>
    </citation>
    <scope>NUCLEOTIDE SEQUENCE [LARGE SCALE GENOMIC DNA]</scope>
    <source>
        <strain evidence="3 4">RG29</strain>
    </source>
</reference>
<dbReference type="Proteomes" id="UP000683493">
    <property type="component" value="Chromosome"/>
</dbReference>
<feature type="domain" description="Gfo/Idh/MocA-like oxidoreductase C-terminal" evidence="2">
    <location>
        <begin position="159"/>
        <end position="210"/>
    </location>
</feature>
<sequence length="357" mass="40379">MKNFALIGAGGYIAPRHMKAIRDTDNRLVAAVDKSDSVGILDSYSFDVAFFTEFERFDRHAEKLRRLGEEERIHYVSICSPNYLHDSHIRFALRIGADAICEKPLVLTPWNVDALKEFEQESGRRVHNILQLRVHPAIVALREKVRSAPKGSKLDLELTYITSRGNWYFTSWKGDVSKSGGVATNIGVHFFDMLMWIFGPVQRQEVHLSDPRRMAGFLELENARVRWFLSVGREDLPEEALQAGKTTYRSLTLNGEAFEFSEGFTDLHTEVYRNILAGEGFGLDAVRPAIDLVYNLREARPAPATPSHGHPFLARYGAIVASAKERQRPSLLQLKLKERLKQKQGEAQSLKKAEGAD</sequence>
<accession>A0ABX8JF56</accession>
<dbReference type="EMBL" id="CP076724">
    <property type="protein sequence ID" value="QWV97028.1"/>
    <property type="molecule type" value="Genomic_DNA"/>
</dbReference>
<organism evidence="3 4">
    <name type="scientific">Geomonas diazotrophica</name>
    <dbReference type="NCBI Taxonomy" id="2843197"/>
    <lineage>
        <taxon>Bacteria</taxon>
        <taxon>Pseudomonadati</taxon>
        <taxon>Thermodesulfobacteriota</taxon>
        <taxon>Desulfuromonadia</taxon>
        <taxon>Geobacterales</taxon>
        <taxon>Geobacteraceae</taxon>
        <taxon>Geomonas</taxon>
    </lineage>
</organism>